<evidence type="ECO:0000256" key="5">
    <source>
        <dbReference type="PROSITE-ProRule" id="PRU00325"/>
    </source>
</evidence>
<proteinExistence type="inferred from homology"/>
<dbReference type="Pfam" id="PF04434">
    <property type="entry name" value="SWIM"/>
    <property type="match status" value="3"/>
</dbReference>
<evidence type="ECO:0000313" key="8">
    <source>
        <dbReference type="EMBL" id="KAA8541939.1"/>
    </source>
</evidence>
<dbReference type="Gene3D" id="1.25.40.10">
    <property type="entry name" value="Tetratricopeptide repeat domain"/>
    <property type="match status" value="1"/>
</dbReference>
<dbReference type="GO" id="GO:0006355">
    <property type="term" value="P:regulation of DNA-templated transcription"/>
    <property type="evidence" value="ECO:0007669"/>
    <property type="project" value="InterPro"/>
</dbReference>
<dbReference type="InterPro" id="IPR031052">
    <property type="entry name" value="FHY3/FAR1"/>
</dbReference>
<evidence type="ECO:0000256" key="1">
    <source>
        <dbReference type="ARBA" id="ARBA00005889"/>
    </source>
</evidence>
<keyword evidence="4" id="KW-0862">Zinc</keyword>
<feature type="domain" description="SWIM-type" evidence="7">
    <location>
        <begin position="1450"/>
        <end position="1486"/>
    </location>
</feature>
<organism evidence="8 9">
    <name type="scientific">Nyssa sinensis</name>
    <dbReference type="NCBI Taxonomy" id="561372"/>
    <lineage>
        <taxon>Eukaryota</taxon>
        <taxon>Viridiplantae</taxon>
        <taxon>Streptophyta</taxon>
        <taxon>Embryophyta</taxon>
        <taxon>Tracheophyta</taxon>
        <taxon>Spermatophyta</taxon>
        <taxon>Magnoliopsida</taxon>
        <taxon>eudicotyledons</taxon>
        <taxon>Gunneridae</taxon>
        <taxon>Pentapetalae</taxon>
        <taxon>asterids</taxon>
        <taxon>Cornales</taxon>
        <taxon>Nyssaceae</taxon>
        <taxon>Nyssa</taxon>
    </lineage>
</organism>
<protein>
    <recommendedName>
        <fullName evidence="7">SWIM-type domain-containing protein</fullName>
    </recommendedName>
</protein>
<dbReference type="InterPro" id="IPR018289">
    <property type="entry name" value="MULE_transposase_dom"/>
</dbReference>
<feature type="domain" description="SWIM-type" evidence="7">
    <location>
        <begin position="2058"/>
        <end position="2094"/>
    </location>
</feature>
<dbReference type="SMART" id="SM00575">
    <property type="entry name" value="ZnF_PMZ"/>
    <property type="match status" value="3"/>
</dbReference>
<sequence length="2176" mass="251985">MKLGTLPEGPKDVGKCIDLDPTFAKGYNRKCAIQFLMKVHDKALETYQEGLKHDPPSQPGISKWCKEDIAIGFVVCFSSEKMEEGSENSEQLLEEESSDHEIDGEQVLRIESDDLDNGTKQMLGIDSHDLENDSEQVLEFESNDQENNSDQLLEIESNEHENNTDQERDFDATIIDDQNSIAQGKGYPPPVVGMEFESYDDAYNYYNCYAKELGFAIRVKSSWTKRNSKEKRGAVLCCNCEGFKTVKEASSRRKETRTGCLAMIRLRLVESNRWRVDEVKLEHNHLFDPERAQNSKSHKKMDAGAKRKLEPTLDIEVQTIKLYRTPVIDAVGYGSSNEREISSSIDQSKRLNLKKGDAEVIYNYFCQVQLTNPSFFYVMDLNDEGYLRNVFWIDSRSRAACGYFGDVVALDTTCLSNKYEIPLLAFVGVNHHRQPVLLGCGLLADETLETYVWLLRAWLTCMSGRPPQTIITDQGKALQSAIAEVFPRAHHRLCLSLVIQSIIEKLGELQESDIFQTVLRRTIYNSIKVEEFETAWEDMIQHFGIRDQEWLRNLYEDRERWAPVYLKDTFFAGMYPSQPGESMSPFFDGYVHKQSSWKEFFDMHELVLQEKHKKETLYDFESRESPMLKTRCFYELQLSKVYTKEIFLKFQDEVEMMSSCVSVTQIHANGPIITYMVEEREGEISTRGIRNLEVMYDKAGVEVRCICSCFNFKGYLCRHALCVLNYNNVDEIPIQYILSRWRKDFKRLYVPDLGSNNVDITNPVQWFDHLYRRALQVVEEGMTSQDHYMVAWQAFKESLNKVRLVADKHVYNSSSSIMIPHIPGSFISVAGIWELWKSMNKWVFEKNQRILHSISRQIHLSASETFEAFIQGRLSSPVRHRGFLRPADFCSSTEISESLGLVSIQMEKVSLNNEQVPVSQGSEAHGERTELDGQNGVPQGRKDFVAPAIGMEFESYDDAYNYYNCYAREAGFRVRVKNSWFKRNSREKYGAVLCCSSQGFKRIKDANRLRKETRTGCPAMIRMRLVDSKRWRVLEVTLEHNHMIGAKIYKSIKKMNTRTKRKSQSNSDAEVRTVKLYQALVVDAGGNGNSNSNAKELRKFSNHSNQLNLKKGDTQAIYNYFCRMQLTNPNFFYLMDLNDEGHVRNVFWVDARTRAAGGYFGDVVFFDNTYLSNKYEIPLVAFVGINHHGQSVLLGCGLLVGETTESYIWIFKAWLTCVAGRSPETIITDRCKFLQSAIAEVFPRSHHCFGLSHIMRKVPVKLGGLHHYDAIRKALIKAVYEALKPFDFEAAWGFMIQRFGVGDHEWLWSLYEDRARWAPVYLKDTFFAGMASARSSETLNAFFDRYVHKQTPLKEFLDKYELALQKKHKEEALADMESRNSSPTLKTRCSFELQLSKVYTREIFKKFQFEVDEMYSCFSTTQLHIDGPIIIFLVKERVFAEGNRREIRDYEVLYNRAAAEVRCICSCFNFNGYLCRHALCVLNFNGVEEIPSKYILSRWKKDYKRLHVPDQGSNNVDVTDRVQWFNQLYRSALQVVEEGTTLRRHRHVSSLKMDEVSLNSEPVYDDEADEFEIEGDCAMTEYIRVSNTWYRKSKERYRGKLSCSSAGFKKKSEANRPRPETRTGCPAMIKFRLMDNKRWRIIEVELEHNHLISPASGKFYKSHKSMGVGTKRPMQVDAPEEVQKIRLFRTVIIDAEDNGNLYVDEEEFGNHVDRSNQLKLKQGDAQAIQNTFCHLQLINPNFFYVFDINEKGYLRNVFWAEARSRVAYGYFGDVVAIDTKCLIEKYEVPLVVFTGVNHHGQSLLLGCGLLAGETVESYIWLFRAWLTYMLGRPPQAIVIDQCKSLQTAIADVFPRASHCLSLTNIMNKVPEQLGGLQDYEAIKVALTRAVYDCLKVDEFESAWEDMIQRHGIRDHKWLHTLYEDRKRWVPVYLKEVFLAGMFLVKQSEGVTSFFEGYLYRHTPLKEFLDKYDRTLQKIHQNEALADLESRSSSSILKSRFYFELQLSKLYTNNIFKKFQSEVEGMYSCFSTRQISVDGPIITYIVKEHVENRRETRDYEVMYNTSEAEVHCVCGLFNFSGYLCRHALHVLNQNGLEEIPPQYILSRWRKDIQRNYIVENGCNGIDINNPVHRYDHLYKCVVQVVEEGRKSQNHFKFALQALDEILNKVSLGEDQPV</sequence>
<keyword evidence="3 5" id="KW-0863">Zinc-finger</keyword>
<name>A0A5J5BGU4_9ASTE</name>
<dbReference type="Proteomes" id="UP000325577">
    <property type="component" value="Linkage Group LG12"/>
</dbReference>
<evidence type="ECO:0000256" key="4">
    <source>
        <dbReference type="ARBA" id="ARBA00022833"/>
    </source>
</evidence>
<dbReference type="EMBL" id="CM018035">
    <property type="protein sequence ID" value="KAA8541939.1"/>
    <property type="molecule type" value="Genomic_DNA"/>
</dbReference>
<dbReference type="InterPro" id="IPR007527">
    <property type="entry name" value="Znf_SWIM"/>
</dbReference>
<accession>A0A5J5BGU4</accession>
<dbReference type="InterPro" id="IPR011990">
    <property type="entry name" value="TPR-like_helical_dom_sf"/>
</dbReference>
<evidence type="ECO:0000313" key="9">
    <source>
        <dbReference type="Proteomes" id="UP000325577"/>
    </source>
</evidence>
<dbReference type="Pfam" id="PF10551">
    <property type="entry name" value="MULE"/>
    <property type="match status" value="3"/>
</dbReference>
<dbReference type="InterPro" id="IPR006564">
    <property type="entry name" value="Znf_PMZ"/>
</dbReference>
<dbReference type="InterPro" id="IPR004330">
    <property type="entry name" value="FAR1_DNA_bnd_dom"/>
</dbReference>
<dbReference type="PANTHER" id="PTHR31669">
    <property type="entry name" value="PROTEIN FAR1-RELATED SEQUENCE 10-RELATED"/>
    <property type="match status" value="1"/>
</dbReference>
<dbReference type="Pfam" id="PF03101">
    <property type="entry name" value="FAR1"/>
    <property type="match status" value="3"/>
</dbReference>
<feature type="region of interest" description="Disordered" evidence="6">
    <location>
        <begin position="916"/>
        <end position="937"/>
    </location>
</feature>
<evidence type="ECO:0000256" key="2">
    <source>
        <dbReference type="ARBA" id="ARBA00022723"/>
    </source>
</evidence>
<reference evidence="8 9" key="1">
    <citation type="submission" date="2019-09" db="EMBL/GenBank/DDBJ databases">
        <title>A chromosome-level genome assembly of the Chinese tupelo Nyssa sinensis.</title>
        <authorList>
            <person name="Yang X."/>
            <person name="Kang M."/>
            <person name="Yang Y."/>
            <person name="Xiong H."/>
            <person name="Wang M."/>
            <person name="Zhang Z."/>
            <person name="Wang Z."/>
            <person name="Wu H."/>
            <person name="Ma T."/>
            <person name="Liu J."/>
            <person name="Xi Z."/>
        </authorList>
    </citation>
    <scope>NUCLEOTIDE SEQUENCE [LARGE SCALE GENOMIC DNA]</scope>
    <source>
        <strain evidence="8">J267</strain>
        <tissue evidence="8">Leaf</tissue>
    </source>
</reference>
<keyword evidence="9" id="KW-1185">Reference proteome</keyword>
<feature type="domain" description="SWIM-type" evidence="7">
    <location>
        <begin position="692"/>
        <end position="728"/>
    </location>
</feature>
<dbReference type="SUPFAM" id="SSF48452">
    <property type="entry name" value="TPR-like"/>
    <property type="match status" value="1"/>
</dbReference>
<gene>
    <name evidence="8" type="ORF">F0562_023091</name>
</gene>
<evidence type="ECO:0000256" key="6">
    <source>
        <dbReference type="SAM" id="MobiDB-lite"/>
    </source>
</evidence>
<dbReference type="PROSITE" id="PS50966">
    <property type="entry name" value="ZF_SWIM"/>
    <property type="match status" value="3"/>
</dbReference>
<keyword evidence="2" id="KW-0479">Metal-binding</keyword>
<dbReference type="GO" id="GO:0008270">
    <property type="term" value="F:zinc ion binding"/>
    <property type="evidence" value="ECO:0007669"/>
    <property type="project" value="UniProtKB-KW"/>
</dbReference>
<dbReference type="PANTHER" id="PTHR31669:SF228">
    <property type="entry name" value="PROTEIN FAR1-RELATED SEQUENCE 8"/>
    <property type="match status" value="1"/>
</dbReference>
<evidence type="ECO:0000259" key="7">
    <source>
        <dbReference type="PROSITE" id="PS50966"/>
    </source>
</evidence>
<dbReference type="OrthoDB" id="1845384at2759"/>
<comment type="similarity">
    <text evidence="1">Belongs to the FHY3/FAR1 family.</text>
</comment>
<evidence type="ECO:0000256" key="3">
    <source>
        <dbReference type="ARBA" id="ARBA00022771"/>
    </source>
</evidence>